<evidence type="ECO:0000256" key="5">
    <source>
        <dbReference type="SAM" id="MobiDB-lite"/>
    </source>
</evidence>
<evidence type="ECO:0000256" key="3">
    <source>
        <dbReference type="ARBA" id="ARBA00023161"/>
    </source>
</evidence>
<feature type="region of interest" description="Disordered" evidence="5">
    <location>
        <begin position="337"/>
        <end position="364"/>
    </location>
</feature>
<feature type="domain" description="UPF3" evidence="6">
    <location>
        <begin position="7"/>
        <end position="168"/>
    </location>
</feature>
<evidence type="ECO:0000259" key="6">
    <source>
        <dbReference type="Pfam" id="PF03467"/>
    </source>
</evidence>
<evidence type="ECO:0000313" key="7">
    <source>
        <dbReference type="EMBL" id="PSS00299.1"/>
    </source>
</evidence>
<dbReference type="Proteomes" id="UP000241394">
    <property type="component" value="Chromosome LG21"/>
</dbReference>
<evidence type="ECO:0000313" key="8">
    <source>
        <dbReference type="Proteomes" id="UP000241394"/>
    </source>
</evidence>
<keyword evidence="4" id="KW-0539">Nucleus</keyword>
<comment type="caution">
    <text evidence="7">The sequence shown here is derived from an EMBL/GenBank/DDBJ whole genome shotgun (WGS) entry which is preliminary data.</text>
</comment>
<comment type="similarity">
    <text evidence="2">Belongs to the RENT3 family.</text>
</comment>
<dbReference type="PANTHER" id="PTHR13112:SF0">
    <property type="entry name" value="FI21285P1"/>
    <property type="match status" value="1"/>
</dbReference>
<dbReference type="PANTHER" id="PTHR13112">
    <property type="entry name" value="UPF3 REGULATOR OF NONSENSE TRANSCRIPTS-LIKE PROTEIN"/>
    <property type="match status" value="1"/>
</dbReference>
<dbReference type="InterPro" id="IPR035979">
    <property type="entry name" value="RBD_domain_sf"/>
</dbReference>
<dbReference type="AlphaFoldDB" id="A0A2R6Q1N2"/>
<dbReference type="OMA" id="YSSHEVN"/>
<feature type="compositionally biased region" description="Low complexity" evidence="5">
    <location>
        <begin position="185"/>
        <end position="204"/>
    </location>
</feature>
<feature type="compositionally biased region" description="Basic and acidic residues" evidence="5">
    <location>
        <begin position="388"/>
        <end position="404"/>
    </location>
</feature>
<dbReference type="InParanoid" id="A0A2R6Q1N2"/>
<reference evidence="7 8" key="1">
    <citation type="submission" date="2017-07" db="EMBL/GenBank/DDBJ databases">
        <title>An improved, manually edited Actinidia chinensis var. chinensis (kiwifruit) genome highlights the challenges associated with draft genomes and gene prediction in plants.</title>
        <authorList>
            <person name="Pilkington S."/>
            <person name="Crowhurst R."/>
            <person name="Hilario E."/>
            <person name="Nardozza S."/>
            <person name="Fraser L."/>
            <person name="Peng Y."/>
            <person name="Gunaseelan K."/>
            <person name="Simpson R."/>
            <person name="Tahir J."/>
            <person name="Deroles S."/>
            <person name="Templeton K."/>
            <person name="Luo Z."/>
            <person name="Davy M."/>
            <person name="Cheng C."/>
            <person name="Mcneilage M."/>
            <person name="Scaglione D."/>
            <person name="Liu Y."/>
            <person name="Zhang Q."/>
            <person name="Datson P."/>
            <person name="De Silva N."/>
            <person name="Gardiner S."/>
            <person name="Bassett H."/>
            <person name="Chagne D."/>
            <person name="Mccallum J."/>
            <person name="Dzierzon H."/>
            <person name="Deng C."/>
            <person name="Wang Y.-Y."/>
            <person name="Barron N."/>
            <person name="Manako K."/>
            <person name="Bowen J."/>
            <person name="Foster T."/>
            <person name="Erridge Z."/>
            <person name="Tiffin H."/>
            <person name="Waite C."/>
            <person name="Davies K."/>
            <person name="Grierson E."/>
            <person name="Laing W."/>
            <person name="Kirk R."/>
            <person name="Chen X."/>
            <person name="Wood M."/>
            <person name="Montefiori M."/>
            <person name="Brummell D."/>
            <person name="Schwinn K."/>
            <person name="Catanach A."/>
            <person name="Fullerton C."/>
            <person name="Li D."/>
            <person name="Meiyalaghan S."/>
            <person name="Nieuwenhuizen N."/>
            <person name="Read N."/>
            <person name="Prakash R."/>
            <person name="Hunter D."/>
            <person name="Zhang H."/>
            <person name="Mckenzie M."/>
            <person name="Knabel M."/>
            <person name="Harris A."/>
            <person name="Allan A."/>
            <person name="Chen A."/>
            <person name="Janssen B."/>
            <person name="Plunkett B."/>
            <person name="Dwamena C."/>
            <person name="Voogd C."/>
            <person name="Leif D."/>
            <person name="Lafferty D."/>
            <person name="Souleyre E."/>
            <person name="Varkonyi-Gasic E."/>
            <person name="Gambi F."/>
            <person name="Hanley J."/>
            <person name="Yao J.-L."/>
            <person name="Cheung J."/>
            <person name="David K."/>
            <person name="Warren B."/>
            <person name="Marsh K."/>
            <person name="Snowden K."/>
            <person name="Lin-Wang K."/>
            <person name="Brian L."/>
            <person name="Martinez-Sanchez M."/>
            <person name="Wang M."/>
            <person name="Ileperuma N."/>
            <person name="Macnee N."/>
            <person name="Campin R."/>
            <person name="Mcatee P."/>
            <person name="Drummond R."/>
            <person name="Espley R."/>
            <person name="Ireland H."/>
            <person name="Wu R."/>
            <person name="Atkinson R."/>
            <person name="Karunairetnam S."/>
            <person name="Bulley S."/>
            <person name="Chunkath S."/>
            <person name="Hanley Z."/>
            <person name="Storey R."/>
            <person name="Thrimawithana A."/>
            <person name="Thomson S."/>
            <person name="David C."/>
            <person name="Testolin R."/>
        </authorList>
    </citation>
    <scope>NUCLEOTIDE SEQUENCE [LARGE SCALE GENOMIC DNA]</scope>
    <source>
        <strain evidence="8">cv. Red5</strain>
        <tissue evidence="7">Young leaf</tissue>
    </source>
</reference>
<dbReference type="GO" id="GO:0005730">
    <property type="term" value="C:nucleolus"/>
    <property type="evidence" value="ECO:0007669"/>
    <property type="project" value="TreeGrafter"/>
</dbReference>
<keyword evidence="3" id="KW-0866">Nonsense-mediated mRNA decay</keyword>
<comment type="subcellular location">
    <subcellularLocation>
        <location evidence="1">Nucleus</location>
    </subcellularLocation>
</comment>
<feature type="compositionally biased region" description="Low complexity" evidence="5">
    <location>
        <begin position="421"/>
        <end position="437"/>
    </location>
</feature>
<organism evidence="7 8">
    <name type="scientific">Actinidia chinensis var. chinensis</name>
    <name type="common">Chinese soft-hair kiwi</name>
    <dbReference type="NCBI Taxonomy" id="1590841"/>
    <lineage>
        <taxon>Eukaryota</taxon>
        <taxon>Viridiplantae</taxon>
        <taxon>Streptophyta</taxon>
        <taxon>Embryophyta</taxon>
        <taxon>Tracheophyta</taxon>
        <taxon>Spermatophyta</taxon>
        <taxon>Magnoliopsida</taxon>
        <taxon>eudicotyledons</taxon>
        <taxon>Gunneridae</taxon>
        <taxon>Pentapetalae</taxon>
        <taxon>asterids</taxon>
        <taxon>Ericales</taxon>
        <taxon>Actinidiaceae</taxon>
        <taxon>Actinidia</taxon>
    </lineage>
</organism>
<dbReference type="InterPro" id="IPR012677">
    <property type="entry name" value="Nucleotide-bd_a/b_plait_sf"/>
</dbReference>
<sequence>MKGPLDRAKVVVRHLPPTISQSAFMEQVDGRFAGRYNWVSFRPGKTSQKRQSYARAYINFKGPGDIIEFAEFFDGHVFVNEKGTQFKTIVEYAPSQRVPRQWSKKDGREGTIFKDPEYVEFLEFLAKPVENLPSAEIQLERREAERTGATKDAPIVTPLMDFVRQKRAAKGGTRRLLSNGKSIRKGAGSSSGSPSLGSGSGSSRRGSRRISTTMYVLRDTLKSTSGKDKSSYTQVPKPDNHQLSDKSVALAAATGTEVSEDESGISGSIDTGKKKILLLKGKEREIPHVSGGMSFRQSAASVRNSLGSSALKQNKQREASGRMIRSILLNKDAHQIQSSAVHSERQIQVSNPEKEKRPPRPQNVLLSLKDTNGALEDKVVANDLHGLSSEKPEKRTRNRDRPDRGVWTPLRRSDGSHASDESLSSSTSQSTHLQLDSAEGSRGEVKIDMLNARSGEVKTVGRGRSGYHSLDNGSHKHNGRRGLAHNVKDADGSSIVSEGKPLKRGGSSGYGSHEKQVWVQKSNAGS</sequence>
<feature type="compositionally biased region" description="Polar residues" evidence="5">
    <location>
        <begin position="337"/>
        <end position="351"/>
    </location>
</feature>
<feature type="region of interest" description="Disordered" evidence="5">
    <location>
        <begin position="168"/>
        <end position="245"/>
    </location>
</feature>
<evidence type="ECO:0000256" key="4">
    <source>
        <dbReference type="ARBA" id="ARBA00023242"/>
    </source>
</evidence>
<dbReference type="SUPFAM" id="SSF54928">
    <property type="entry name" value="RNA-binding domain, RBD"/>
    <property type="match status" value="1"/>
</dbReference>
<feature type="compositionally biased region" description="Basic and acidic residues" evidence="5">
    <location>
        <begin position="219"/>
        <end position="230"/>
    </location>
</feature>
<dbReference type="GO" id="GO:0005737">
    <property type="term" value="C:cytoplasm"/>
    <property type="evidence" value="ECO:0007669"/>
    <property type="project" value="TreeGrafter"/>
</dbReference>
<proteinExistence type="inferred from homology"/>
<dbReference type="OrthoDB" id="18087at2759"/>
<dbReference type="FunCoup" id="A0A2R6Q1N2">
    <property type="interactions" value="2132"/>
</dbReference>
<dbReference type="Pfam" id="PF03467">
    <property type="entry name" value="Smg4_UPF3"/>
    <property type="match status" value="1"/>
</dbReference>
<evidence type="ECO:0000256" key="2">
    <source>
        <dbReference type="ARBA" id="ARBA00005991"/>
    </source>
</evidence>
<accession>A0A2R6Q1N2</accession>
<dbReference type="STRING" id="1590841.A0A2R6Q1N2"/>
<reference evidence="8" key="2">
    <citation type="journal article" date="2018" name="BMC Genomics">
        <title>A manually annotated Actinidia chinensis var. chinensis (kiwifruit) genome highlights the challenges associated with draft genomes and gene prediction in plants.</title>
        <authorList>
            <person name="Pilkington S.M."/>
            <person name="Crowhurst R."/>
            <person name="Hilario E."/>
            <person name="Nardozza S."/>
            <person name="Fraser L."/>
            <person name="Peng Y."/>
            <person name="Gunaseelan K."/>
            <person name="Simpson R."/>
            <person name="Tahir J."/>
            <person name="Deroles S.C."/>
            <person name="Templeton K."/>
            <person name="Luo Z."/>
            <person name="Davy M."/>
            <person name="Cheng C."/>
            <person name="McNeilage M."/>
            <person name="Scaglione D."/>
            <person name="Liu Y."/>
            <person name="Zhang Q."/>
            <person name="Datson P."/>
            <person name="De Silva N."/>
            <person name="Gardiner S.E."/>
            <person name="Bassett H."/>
            <person name="Chagne D."/>
            <person name="McCallum J."/>
            <person name="Dzierzon H."/>
            <person name="Deng C."/>
            <person name="Wang Y.Y."/>
            <person name="Barron L."/>
            <person name="Manako K."/>
            <person name="Bowen J."/>
            <person name="Foster T.M."/>
            <person name="Erridge Z.A."/>
            <person name="Tiffin H."/>
            <person name="Waite C.N."/>
            <person name="Davies K.M."/>
            <person name="Grierson E.P."/>
            <person name="Laing W.A."/>
            <person name="Kirk R."/>
            <person name="Chen X."/>
            <person name="Wood M."/>
            <person name="Montefiori M."/>
            <person name="Brummell D.A."/>
            <person name="Schwinn K.E."/>
            <person name="Catanach A."/>
            <person name="Fullerton C."/>
            <person name="Li D."/>
            <person name="Meiyalaghan S."/>
            <person name="Nieuwenhuizen N."/>
            <person name="Read N."/>
            <person name="Prakash R."/>
            <person name="Hunter D."/>
            <person name="Zhang H."/>
            <person name="McKenzie M."/>
            <person name="Knabel M."/>
            <person name="Harris A."/>
            <person name="Allan A.C."/>
            <person name="Gleave A."/>
            <person name="Chen A."/>
            <person name="Janssen B.J."/>
            <person name="Plunkett B."/>
            <person name="Ampomah-Dwamena C."/>
            <person name="Voogd C."/>
            <person name="Leif D."/>
            <person name="Lafferty D."/>
            <person name="Souleyre E.J.F."/>
            <person name="Varkonyi-Gasic E."/>
            <person name="Gambi F."/>
            <person name="Hanley J."/>
            <person name="Yao J.L."/>
            <person name="Cheung J."/>
            <person name="David K.M."/>
            <person name="Warren B."/>
            <person name="Marsh K."/>
            <person name="Snowden K.C."/>
            <person name="Lin-Wang K."/>
            <person name="Brian L."/>
            <person name="Martinez-Sanchez M."/>
            <person name="Wang M."/>
            <person name="Ileperuma N."/>
            <person name="Macnee N."/>
            <person name="Campin R."/>
            <person name="McAtee P."/>
            <person name="Drummond R.S.M."/>
            <person name="Espley R.V."/>
            <person name="Ireland H.S."/>
            <person name="Wu R."/>
            <person name="Atkinson R.G."/>
            <person name="Karunairetnam S."/>
            <person name="Bulley S."/>
            <person name="Chunkath S."/>
            <person name="Hanley Z."/>
            <person name="Storey R."/>
            <person name="Thrimawithana A.H."/>
            <person name="Thomson S."/>
            <person name="David C."/>
            <person name="Testolin R."/>
            <person name="Huang H."/>
            <person name="Hellens R.P."/>
            <person name="Schaffer R.J."/>
        </authorList>
    </citation>
    <scope>NUCLEOTIDE SEQUENCE [LARGE SCALE GENOMIC DNA]</scope>
    <source>
        <strain evidence="8">cv. Red5</strain>
    </source>
</reference>
<dbReference type="CDD" id="cd12455">
    <property type="entry name" value="RRM_like_Smg4_UPF3"/>
    <property type="match status" value="1"/>
</dbReference>
<dbReference type="Gene3D" id="3.30.70.330">
    <property type="match status" value="1"/>
</dbReference>
<protein>
    <submittedName>
        <fullName evidence="7">Regulator of nonsense transcripts like</fullName>
    </submittedName>
</protein>
<dbReference type="FunFam" id="3.30.70.330:FF:000255">
    <property type="entry name" value="Regulator of nonsense transcripts UPF3"/>
    <property type="match status" value="1"/>
</dbReference>
<dbReference type="GO" id="GO:0003729">
    <property type="term" value="F:mRNA binding"/>
    <property type="evidence" value="ECO:0007669"/>
    <property type="project" value="TreeGrafter"/>
</dbReference>
<dbReference type="InterPro" id="IPR039722">
    <property type="entry name" value="Upf3"/>
</dbReference>
<feature type="region of interest" description="Disordered" evidence="5">
    <location>
        <begin position="380"/>
        <end position="526"/>
    </location>
</feature>
<dbReference type="EMBL" id="NKQK01000021">
    <property type="protein sequence ID" value="PSS00299.1"/>
    <property type="molecule type" value="Genomic_DNA"/>
</dbReference>
<evidence type="ECO:0000256" key="1">
    <source>
        <dbReference type="ARBA" id="ARBA00004123"/>
    </source>
</evidence>
<dbReference type="InterPro" id="IPR005120">
    <property type="entry name" value="UPF3_dom"/>
</dbReference>
<dbReference type="Gramene" id="PSS00299">
    <property type="protein sequence ID" value="PSS00299"/>
    <property type="gene ID" value="CEY00_Acc24267"/>
</dbReference>
<feature type="compositionally biased region" description="Basic and acidic residues" evidence="5">
    <location>
        <begin position="411"/>
        <end position="420"/>
    </location>
</feature>
<gene>
    <name evidence="7" type="ORF">CEY00_Acc24267</name>
</gene>
<name>A0A2R6Q1N2_ACTCC</name>
<keyword evidence="8" id="KW-1185">Reference proteome</keyword>
<dbReference type="GO" id="GO:0000184">
    <property type="term" value="P:nuclear-transcribed mRNA catabolic process, nonsense-mediated decay"/>
    <property type="evidence" value="ECO:0007669"/>
    <property type="project" value="UniProtKB-KW"/>
</dbReference>
<dbReference type="GO" id="GO:0045727">
    <property type="term" value="P:positive regulation of translation"/>
    <property type="evidence" value="ECO:0007669"/>
    <property type="project" value="TreeGrafter"/>
</dbReference>